<dbReference type="InterPro" id="IPR016024">
    <property type="entry name" value="ARM-type_fold"/>
</dbReference>
<proteinExistence type="predicted"/>
<feature type="compositionally biased region" description="Polar residues" evidence="1">
    <location>
        <begin position="498"/>
        <end position="517"/>
    </location>
</feature>
<organism evidence="2 3">
    <name type="scientific">Calicophoron daubneyi</name>
    <name type="common">Rumen fluke</name>
    <name type="synonym">Paramphistomum daubneyi</name>
    <dbReference type="NCBI Taxonomy" id="300641"/>
    <lineage>
        <taxon>Eukaryota</taxon>
        <taxon>Metazoa</taxon>
        <taxon>Spiralia</taxon>
        <taxon>Lophotrochozoa</taxon>
        <taxon>Platyhelminthes</taxon>
        <taxon>Trematoda</taxon>
        <taxon>Digenea</taxon>
        <taxon>Plagiorchiida</taxon>
        <taxon>Pronocephalata</taxon>
        <taxon>Paramphistomoidea</taxon>
        <taxon>Paramphistomidae</taxon>
        <taxon>Calicophoron</taxon>
    </lineage>
</organism>
<dbReference type="Gene3D" id="1.25.10.10">
    <property type="entry name" value="Leucine-rich Repeat Variant"/>
    <property type="match status" value="1"/>
</dbReference>
<feature type="compositionally biased region" description="Low complexity" evidence="1">
    <location>
        <begin position="38"/>
        <end position="51"/>
    </location>
</feature>
<evidence type="ECO:0000313" key="2">
    <source>
        <dbReference type="EMBL" id="CAL5137111.1"/>
    </source>
</evidence>
<evidence type="ECO:0000313" key="3">
    <source>
        <dbReference type="Proteomes" id="UP001497525"/>
    </source>
</evidence>
<accession>A0AAV2TM93</accession>
<reference evidence="2" key="1">
    <citation type="submission" date="2024-06" db="EMBL/GenBank/DDBJ databases">
        <authorList>
            <person name="Liu X."/>
            <person name="Lenzi L."/>
            <person name="Haldenby T S."/>
            <person name="Uol C."/>
        </authorList>
    </citation>
    <scope>NUCLEOTIDE SEQUENCE</scope>
</reference>
<dbReference type="SMART" id="SM00185">
    <property type="entry name" value="ARM"/>
    <property type="match status" value="4"/>
</dbReference>
<dbReference type="AlphaFoldDB" id="A0AAV2TM93"/>
<dbReference type="GO" id="GO:0045296">
    <property type="term" value="F:cadherin binding"/>
    <property type="evidence" value="ECO:0007669"/>
    <property type="project" value="InterPro"/>
</dbReference>
<evidence type="ECO:0000256" key="1">
    <source>
        <dbReference type="SAM" id="MobiDB-lite"/>
    </source>
</evidence>
<dbReference type="InterPro" id="IPR013284">
    <property type="entry name" value="Beta-catenin"/>
</dbReference>
<comment type="caution">
    <text evidence="2">The sequence shown here is derived from an EMBL/GenBank/DDBJ whole genome shotgun (WGS) entry which is preliminary data.</text>
</comment>
<feature type="compositionally biased region" description="Low complexity" evidence="1">
    <location>
        <begin position="465"/>
        <end position="482"/>
    </location>
</feature>
<dbReference type="SUPFAM" id="SSF48371">
    <property type="entry name" value="ARM repeat"/>
    <property type="match status" value="1"/>
</dbReference>
<dbReference type="EMBL" id="CAXLJL010000378">
    <property type="protein sequence ID" value="CAL5137111.1"/>
    <property type="molecule type" value="Genomic_DNA"/>
</dbReference>
<dbReference type="PANTHER" id="PTHR45976">
    <property type="entry name" value="ARMADILLO SEGMENT POLARITY PROTEIN"/>
    <property type="match status" value="1"/>
</dbReference>
<feature type="region of interest" description="Disordered" evidence="1">
    <location>
        <begin position="456"/>
        <end position="482"/>
    </location>
</feature>
<dbReference type="InterPro" id="IPR000225">
    <property type="entry name" value="Armadillo"/>
</dbReference>
<protein>
    <recommendedName>
        <fullName evidence="4">Junction plakoglobin</fullName>
    </recommendedName>
</protein>
<dbReference type="InterPro" id="IPR011989">
    <property type="entry name" value="ARM-like"/>
</dbReference>
<gene>
    <name evidence="2" type="ORF">CDAUBV1_LOCUS11380</name>
</gene>
<feature type="region of interest" description="Disordered" evidence="1">
    <location>
        <begin position="753"/>
        <end position="778"/>
    </location>
</feature>
<evidence type="ECO:0008006" key="4">
    <source>
        <dbReference type="Google" id="ProtNLM"/>
    </source>
</evidence>
<feature type="compositionally biased region" description="Basic and acidic residues" evidence="1">
    <location>
        <begin position="763"/>
        <end position="772"/>
    </location>
</feature>
<sequence>MVEYNQVDFASSEEELEMDFDSSVSAVSGRTSPCTLDSGVSSQTLSSSESSWSPLGFEQMDYGGQNSEIAFCMEFQTALINQAVQCLANEDVNCILNASAYLFHICKAGFCKSIIDICPKLLSYMLPAVCDAGDSGADVMHFLSGVLHYFSQSEECVDYVINETGMELLAYFLNSPYESVLYYSVTALHNILLVRKFARDVVRQTCVISSLVRLLNFVNVFSDGRSPQSQSFFSDSSVNPKFLAVLCDCLHILSYGHEGTKKIFLDENGTATLLGLISSHRYEKLLWTATRLLRVLSAWTPAKLKIISADPTLNFFTHCVRTGSFRLTANVLWTLRNLSDVAIDKVDFGAISIIVEELLVLLEQATGSTNLGNGSSPNDLRDQFSVCRCILGILGNLTCGNKTVKGLCIRRNGIDLVVRVMLSMLTEFGHHQQCLQRDEVKRDGCPLCYSLSSLTLQTDSPSPKPSSSSFRSSSSSSCSSSSNTSEEVSLIAHRISKHTNSNHSSGSLESLVSDTPSTGPPSCHAMISSCLTSGRTNIPQKVNRVFSSTLSSSYLSSSKSIPSSPVNTTLDLLEAGFRCLAHLTAGHNEEVNAAVYFFRQRQASRMLGDVVNYFFLPIICMYSSFPGKFDPVVSRLKVSRLCANVDPLMNQTFQLIKAWATLVNNLCSLCSSPALIDEGLPTHTHSQVKKKSAYNVLPRHVVSHFRRGLRSLVDQLGRLTELIPTGDRSKDFIAAYELVHRLVEKVPLPISQDSGKTPIPSARIEEGSERETVYSSYS</sequence>
<feature type="region of interest" description="Disordered" evidence="1">
    <location>
        <begin position="498"/>
        <end position="520"/>
    </location>
</feature>
<dbReference type="Proteomes" id="UP001497525">
    <property type="component" value="Unassembled WGS sequence"/>
</dbReference>
<name>A0AAV2TM93_CALDB</name>
<dbReference type="GO" id="GO:0007155">
    <property type="term" value="P:cell adhesion"/>
    <property type="evidence" value="ECO:0007669"/>
    <property type="project" value="InterPro"/>
</dbReference>
<feature type="region of interest" description="Disordered" evidence="1">
    <location>
        <begin position="30"/>
        <end position="51"/>
    </location>
</feature>